<evidence type="ECO:0000256" key="5">
    <source>
        <dbReference type="ARBA" id="ARBA00023242"/>
    </source>
</evidence>
<dbReference type="InterPro" id="IPR038765">
    <property type="entry name" value="Papain-like_cys_pep_sf"/>
</dbReference>
<proteinExistence type="inferred from homology"/>
<dbReference type="SMART" id="SM01031">
    <property type="entry name" value="BHD_2"/>
    <property type="match status" value="1"/>
</dbReference>
<dbReference type="Pfam" id="PF10403">
    <property type="entry name" value="BHD_1"/>
    <property type="match status" value="1"/>
</dbReference>
<keyword evidence="11" id="KW-1185">Reference proteome</keyword>
<feature type="compositionally biased region" description="Basic and acidic residues" evidence="6">
    <location>
        <begin position="35"/>
        <end position="60"/>
    </location>
</feature>
<dbReference type="AlphaFoldDB" id="A0AAV5R2I3"/>
<feature type="region of interest" description="Disordered" evidence="6">
    <location>
        <begin position="1"/>
        <end position="60"/>
    </location>
</feature>
<dbReference type="InterPro" id="IPR018328">
    <property type="entry name" value="Rad4_beta-hairpin_dom3"/>
</dbReference>
<feature type="compositionally biased region" description="Basic and acidic residues" evidence="6">
    <location>
        <begin position="89"/>
        <end position="98"/>
    </location>
</feature>
<feature type="region of interest" description="Disordered" evidence="6">
    <location>
        <begin position="357"/>
        <end position="376"/>
    </location>
</feature>
<keyword evidence="5" id="KW-0539">Nucleus</keyword>
<dbReference type="GO" id="GO:0006298">
    <property type="term" value="P:mismatch repair"/>
    <property type="evidence" value="ECO:0007669"/>
    <property type="project" value="TreeGrafter"/>
</dbReference>
<dbReference type="EMBL" id="BTGB01000002">
    <property type="protein sequence ID" value="GMM45202.1"/>
    <property type="molecule type" value="Genomic_DNA"/>
</dbReference>
<feature type="compositionally biased region" description="Acidic residues" evidence="6">
    <location>
        <begin position="108"/>
        <end position="134"/>
    </location>
</feature>
<dbReference type="SMART" id="SM01032">
    <property type="entry name" value="BHD_3"/>
    <property type="match status" value="1"/>
</dbReference>
<feature type="compositionally biased region" description="Acidic residues" evidence="6">
    <location>
        <begin position="845"/>
        <end position="856"/>
    </location>
</feature>
<feature type="compositionally biased region" description="Acidic residues" evidence="6">
    <location>
        <begin position="631"/>
        <end position="642"/>
    </location>
</feature>
<dbReference type="Pfam" id="PF10405">
    <property type="entry name" value="BHD_3"/>
    <property type="match status" value="1"/>
</dbReference>
<dbReference type="Gene3D" id="2.20.20.110">
    <property type="entry name" value="Rad4, beta-hairpin domain BHD1"/>
    <property type="match status" value="1"/>
</dbReference>
<feature type="compositionally biased region" description="Polar residues" evidence="6">
    <location>
        <begin position="816"/>
        <end position="828"/>
    </location>
</feature>
<evidence type="ECO:0000256" key="1">
    <source>
        <dbReference type="ARBA" id="ARBA00004123"/>
    </source>
</evidence>
<dbReference type="SUPFAM" id="SSF54001">
    <property type="entry name" value="Cysteine proteinases"/>
    <property type="match status" value="1"/>
</dbReference>
<evidence type="ECO:0000256" key="4">
    <source>
        <dbReference type="ARBA" id="ARBA00023204"/>
    </source>
</evidence>
<feature type="domain" description="Rad4 beta-hairpin" evidence="7">
    <location>
        <begin position="530"/>
        <end position="591"/>
    </location>
</feature>
<dbReference type="PANTHER" id="PTHR12135:SF0">
    <property type="entry name" value="DNA REPAIR PROTEIN COMPLEMENTING XP-C CELLS"/>
    <property type="match status" value="1"/>
</dbReference>
<dbReference type="GO" id="GO:0006289">
    <property type="term" value="P:nucleotide-excision repair"/>
    <property type="evidence" value="ECO:0007669"/>
    <property type="project" value="InterPro"/>
</dbReference>
<dbReference type="InterPro" id="IPR004583">
    <property type="entry name" value="DNA_repair_Rad4"/>
</dbReference>
<dbReference type="Gene3D" id="3.90.260.10">
    <property type="entry name" value="Transglutaminase-like"/>
    <property type="match status" value="1"/>
</dbReference>
<dbReference type="InterPro" id="IPR018326">
    <property type="entry name" value="Rad4_beta-hairpin_dom1"/>
</dbReference>
<evidence type="ECO:0000313" key="11">
    <source>
        <dbReference type="Proteomes" id="UP001378960"/>
    </source>
</evidence>
<feature type="domain" description="Rad4 beta-hairpin" evidence="9">
    <location>
        <begin position="666"/>
        <end position="742"/>
    </location>
</feature>
<evidence type="ECO:0000259" key="8">
    <source>
        <dbReference type="SMART" id="SM01031"/>
    </source>
</evidence>
<reference evidence="10 11" key="1">
    <citation type="journal article" date="2023" name="Elife">
        <title>Identification of key yeast species and microbe-microbe interactions impacting larval growth of Drosophila in the wild.</title>
        <authorList>
            <person name="Mure A."/>
            <person name="Sugiura Y."/>
            <person name="Maeda R."/>
            <person name="Honda K."/>
            <person name="Sakurai N."/>
            <person name="Takahashi Y."/>
            <person name="Watada M."/>
            <person name="Katoh T."/>
            <person name="Gotoh A."/>
            <person name="Gotoh Y."/>
            <person name="Taniguchi I."/>
            <person name="Nakamura K."/>
            <person name="Hayashi T."/>
            <person name="Katayama T."/>
            <person name="Uemura T."/>
            <person name="Hattori Y."/>
        </authorList>
    </citation>
    <scope>NUCLEOTIDE SEQUENCE [LARGE SCALE GENOMIC DNA]</scope>
    <source>
        <strain evidence="10 11">PK-24</strain>
    </source>
</reference>
<evidence type="ECO:0000256" key="2">
    <source>
        <dbReference type="ARBA" id="ARBA00009525"/>
    </source>
</evidence>
<feature type="region of interest" description="Disordered" evidence="6">
    <location>
        <begin position="618"/>
        <end position="643"/>
    </location>
</feature>
<comment type="similarity">
    <text evidence="2">Belongs to the XPC family.</text>
</comment>
<sequence length="983" mass="113387">MLKEAVKEERLKKNEGTNRPLKRPNRGNKAHLTPVRRERQLKATKETHKKLEDEDYKVERYVIHIGDDEDSTNKQSKETENRINEKLALIKEDNDTKGDATQNGDVPPVDDDSEEDEDVDSDEFEDVDLDGDMNETFDYDMDDEDENGEINITIKQHRDAKKAKRKTVVDSEERVQRRTLHLMHLFTMVGHGVTRNAWLSDHRLLIQLQKQVPNSLKSELNQYLQHRVKSNVSTQSKTRKLLDFLRHLMEYWQKVWKINSHMPVLYKKTWDEIDPATSCKKSKKKHKMTKQVFIASIISHVGSRDLAAQGFVALLRSLNLPARLVFSIQPPDFTNMKKCSEIKKDNQKGDIVDLTDESTTVTKPKSRAPRSNTKNKNSLLSMLRSKKAYSNAPIKTEAQEASEFSEKFGSWPVFWIELWDKDAKKYITIDPIVKRLIEVVNWKSKLEPPMNCIRNNAWYVVGYDRIGGVRDTTRRYAKEYNAKVRKKRITREPKWEKWWDLLLKGACSAKRIGDNRVDQFEKIEFEELSLKEGMPSNVGDFKGHPIYVLEADLKFNEVLIPKISCGALSNKSHSKKAFDGFIPVYKRSNVHIVRSPRGWFMRGRVLKMGERPLKIREKNIKKGKRGREDDFQLSDEDAGNNDDDGRLYAEYQTEKYVPPPVVDGIIPKNAFKNIDIYEDWMVPEGCVHIRDPYSQKAAKFMDIEYAPAVVGFDFKGSRRDVNAKIEGIVTLNDYKDAVELLCDGIREMEDEEKRRREDLINLRSWKILLTKLRINKRLADEHGGISSEDEVSDEETSASDEDSEAEGFEIGGFMPNVSSRTRTQTNVVDSGVDINERSDLSASDFDSDPPLDDGDDDMFKIKEVNVKKRKTKKQKTSSSIFDKEKEDEVVYNPDEEVYDPADNRYDNSSDEDGNEGASGGENGDDEARLEELDKEFAEFENGFENIATDTNNLSEEEEEKEGDIVYNPSKDGDDDDYEFEYSD</sequence>
<dbReference type="GO" id="GO:0071942">
    <property type="term" value="C:XPC complex"/>
    <property type="evidence" value="ECO:0007669"/>
    <property type="project" value="TreeGrafter"/>
</dbReference>
<feature type="compositionally biased region" description="Basic and acidic residues" evidence="6">
    <location>
        <begin position="925"/>
        <end position="937"/>
    </location>
</feature>
<dbReference type="SMART" id="SM01030">
    <property type="entry name" value="BHD_1"/>
    <property type="match status" value="1"/>
</dbReference>
<accession>A0AAV5R2I3</accession>
<evidence type="ECO:0000256" key="6">
    <source>
        <dbReference type="SAM" id="MobiDB-lite"/>
    </source>
</evidence>
<dbReference type="Proteomes" id="UP001378960">
    <property type="component" value="Unassembled WGS sequence"/>
</dbReference>
<dbReference type="Gene3D" id="3.30.60.290">
    <property type="entry name" value="Rad4, beta-hairpin domain BHD2"/>
    <property type="match status" value="1"/>
</dbReference>
<dbReference type="Pfam" id="PF03835">
    <property type="entry name" value="Rad4"/>
    <property type="match status" value="1"/>
</dbReference>
<dbReference type="Gene3D" id="3.30.70.2460">
    <property type="entry name" value="Rad4, beta-hairpin domain BHD3"/>
    <property type="match status" value="1"/>
</dbReference>
<feature type="compositionally biased region" description="Basic residues" evidence="6">
    <location>
        <begin position="20"/>
        <end position="29"/>
    </location>
</feature>
<feature type="domain" description="Rad4 beta-hairpin" evidence="8">
    <location>
        <begin position="593"/>
        <end position="659"/>
    </location>
</feature>
<dbReference type="InterPro" id="IPR036985">
    <property type="entry name" value="Transglutaminase-like_sf"/>
</dbReference>
<organism evidence="10 11">
    <name type="scientific">Pichia kluyveri</name>
    <name type="common">Yeast</name>
    <dbReference type="NCBI Taxonomy" id="36015"/>
    <lineage>
        <taxon>Eukaryota</taxon>
        <taxon>Fungi</taxon>
        <taxon>Dikarya</taxon>
        <taxon>Ascomycota</taxon>
        <taxon>Saccharomycotina</taxon>
        <taxon>Pichiomycetes</taxon>
        <taxon>Pichiales</taxon>
        <taxon>Pichiaceae</taxon>
        <taxon>Pichia</taxon>
    </lineage>
</organism>
<comment type="subcellular location">
    <subcellularLocation>
        <location evidence="1">Nucleus</location>
    </subcellularLocation>
</comment>
<evidence type="ECO:0000256" key="3">
    <source>
        <dbReference type="ARBA" id="ARBA00022763"/>
    </source>
</evidence>
<dbReference type="InterPro" id="IPR042488">
    <property type="entry name" value="Rad4_BHD3_sf"/>
</dbReference>
<dbReference type="Pfam" id="PF10404">
    <property type="entry name" value="BHD_2"/>
    <property type="match status" value="1"/>
</dbReference>
<feature type="region of interest" description="Disordered" evidence="6">
    <location>
        <begin position="89"/>
        <end position="134"/>
    </location>
</feature>
<feature type="compositionally biased region" description="Acidic residues" evidence="6">
    <location>
        <begin position="972"/>
        <end position="983"/>
    </location>
</feature>
<evidence type="ECO:0000259" key="7">
    <source>
        <dbReference type="SMART" id="SM01030"/>
    </source>
</evidence>
<feature type="compositionally biased region" description="Basic and acidic residues" evidence="6">
    <location>
        <begin position="857"/>
        <end position="866"/>
    </location>
</feature>
<feature type="compositionally biased region" description="Acidic residues" evidence="6">
    <location>
        <begin position="787"/>
        <end position="807"/>
    </location>
</feature>
<dbReference type="InterPro" id="IPR018327">
    <property type="entry name" value="BHD_2"/>
</dbReference>
<protein>
    <submittedName>
        <fullName evidence="10">Rad4 protein</fullName>
    </submittedName>
</protein>
<feature type="region of interest" description="Disordered" evidence="6">
    <location>
        <begin position="784"/>
        <end position="983"/>
    </location>
</feature>
<evidence type="ECO:0000259" key="9">
    <source>
        <dbReference type="SMART" id="SM01032"/>
    </source>
</evidence>
<name>A0AAV5R2I3_PICKL</name>
<dbReference type="GO" id="GO:0000111">
    <property type="term" value="C:nucleotide-excision repair factor 2 complex"/>
    <property type="evidence" value="ECO:0007669"/>
    <property type="project" value="TreeGrafter"/>
</dbReference>
<dbReference type="GO" id="GO:0003697">
    <property type="term" value="F:single-stranded DNA binding"/>
    <property type="evidence" value="ECO:0007669"/>
    <property type="project" value="TreeGrafter"/>
</dbReference>
<keyword evidence="3" id="KW-0227">DNA damage</keyword>
<evidence type="ECO:0000313" key="10">
    <source>
        <dbReference type="EMBL" id="GMM45202.1"/>
    </source>
</evidence>
<dbReference type="InterPro" id="IPR018325">
    <property type="entry name" value="Rad4/PNGase_transGLS-fold"/>
</dbReference>
<feature type="compositionally biased region" description="Acidic residues" evidence="6">
    <location>
        <begin position="889"/>
        <end position="899"/>
    </location>
</feature>
<dbReference type="PANTHER" id="PTHR12135">
    <property type="entry name" value="DNA REPAIR PROTEIN XP-C / RAD4"/>
    <property type="match status" value="1"/>
</dbReference>
<dbReference type="GO" id="GO:0003684">
    <property type="term" value="F:damaged DNA binding"/>
    <property type="evidence" value="ECO:0007669"/>
    <property type="project" value="InterPro"/>
</dbReference>
<keyword evidence="4" id="KW-0234">DNA repair</keyword>
<comment type="caution">
    <text evidence="10">The sequence shown here is derived from an EMBL/GenBank/DDBJ whole genome shotgun (WGS) entry which is preliminary data.</text>
</comment>
<feature type="compositionally biased region" description="Basic and acidic residues" evidence="6">
    <location>
        <begin position="618"/>
        <end position="630"/>
    </location>
</feature>
<gene>
    <name evidence="10" type="ORF">DAPK24_017770</name>
</gene>
<dbReference type="GO" id="GO:0005737">
    <property type="term" value="C:cytoplasm"/>
    <property type="evidence" value="ECO:0007669"/>
    <property type="project" value="TreeGrafter"/>
</dbReference>
<feature type="compositionally biased region" description="Basic and acidic residues" evidence="6">
    <location>
        <begin position="1"/>
        <end position="16"/>
    </location>
</feature>